<evidence type="ECO:0000256" key="1">
    <source>
        <dbReference type="SAM" id="MobiDB-lite"/>
    </source>
</evidence>
<reference evidence="2" key="1">
    <citation type="submission" date="2020-08" db="EMBL/GenBank/DDBJ databases">
        <title>Genome public.</title>
        <authorList>
            <person name="Liu C."/>
            <person name="Sun Q."/>
        </authorList>
    </citation>
    <scope>NUCLEOTIDE SEQUENCE</scope>
    <source>
        <strain evidence="2">BX15</strain>
    </source>
</reference>
<feature type="compositionally biased region" description="Basic and acidic residues" evidence="1">
    <location>
        <begin position="50"/>
        <end position="70"/>
    </location>
</feature>
<dbReference type="Proteomes" id="UP000620327">
    <property type="component" value="Unassembled WGS sequence"/>
</dbReference>
<gene>
    <name evidence="2" type="ORF">H8Z83_02555</name>
</gene>
<evidence type="ECO:0000313" key="3">
    <source>
        <dbReference type="Proteomes" id="UP000620327"/>
    </source>
</evidence>
<name>A0A923MFR0_9FIRM</name>
<accession>A0A923MFR0</accession>
<dbReference type="EMBL" id="JACOQI010000002">
    <property type="protein sequence ID" value="MBC5769225.1"/>
    <property type="molecule type" value="Genomic_DNA"/>
</dbReference>
<dbReference type="AlphaFoldDB" id="A0A923MFR0"/>
<sequence length="224" mass="25041">MIGWWILGILLFVVLLLCLTRVGVLIRFGEELTVSARFGFLKFQVLPEKKKPPKNEKKPEEAQKKQTQRKEKPKKAFPKPTLSDIRDAWKALWPPLKKALRRTRRGVRIDPLDVSVILGGQAEPADAAQLYGELHGAVWTGMPVLEQLLVIPRPHIHLDVDFTAEETKILGSIGVSARIGTLLRIGMTVAIPGLRWLLAYMKKKKQAPVGKDESNGHGKEKPAA</sequence>
<comment type="caution">
    <text evidence="2">The sequence shown here is derived from an EMBL/GenBank/DDBJ whole genome shotgun (WGS) entry which is preliminary data.</text>
</comment>
<evidence type="ECO:0000313" key="2">
    <source>
        <dbReference type="EMBL" id="MBC5769225.1"/>
    </source>
</evidence>
<protein>
    <recommendedName>
        <fullName evidence="4">DUF2953 domain-containing protein</fullName>
    </recommendedName>
</protein>
<dbReference type="RefSeq" id="WP_187013611.1">
    <property type="nucleotide sequence ID" value="NZ_JACOQI010000002.1"/>
</dbReference>
<evidence type="ECO:0008006" key="4">
    <source>
        <dbReference type="Google" id="ProtNLM"/>
    </source>
</evidence>
<proteinExistence type="predicted"/>
<organism evidence="2 3">
    <name type="scientific">Dysosmobacter segnis</name>
    <dbReference type="NCBI Taxonomy" id="2763042"/>
    <lineage>
        <taxon>Bacteria</taxon>
        <taxon>Bacillati</taxon>
        <taxon>Bacillota</taxon>
        <taxon>Clostridia</taxon>
        <taxon>Eubacteriales</taxon>
        <taxon>Oscillospiraceae</taxon>
        <taxon>Dysosmobacter</taxon>
    </lineage>
</organism>
<keyword evidence="3" id="KW-1185">Reference proteome</keyword>
<feature type="region of interest" description="Disordered" evidence="1">
    <location>
        <begin position="50"/>
        <end position="80"/>
    </location>
</feature>